<evidence type="ECO:0000256" key="5">
    <source>
        <dbReference type="ARBA" id="ARBA00022989"/>
    </source>
</evidence>
<feature type="transmembrane region" description="Helical" evidence="8">
    <location>
        <begin position="22"/>
        <end position="42"/>
    </location>
</feature>
<dbReference type="SMART" id="SM00382">
    <property type="entry name" value="AAA"/>
    <property type="match status" value="1"/>
</dbReference>
<feature type="transmembrane region" description="Helical" evidence="8">
    <location>
        <begin position="145"/>
        <end position="175"/>
    </location>
</feature>
<dbReference type="GO" id="GO:0005524">
    <property type="term" value="F:ATP binding"/>
    <property type="evidence" value="ECO:0007669"/>
    <property type="project" value="UniProtKB-KW"/>
</dbReference>
<dbReference type="Proteomes" id="UP000198217">
    <property type="component" value="Chromosome I"/>
</dbReference>
<dbReference type="Gene3D" id="3.40.50.300">
    <property type="entry name" value="P-loop containing nucleotide triphosphate hydrolases"/>
    <property type="match status" value="1"/>
</dbReference>
<dbReference type="PROSITE" id="PS50893">
    <property type="entry name" value="ABC_TRANSPORTER_2"/>
    <property type="match status" value="1"/>
</dbReference>
<feature type="region of interest" description="Disordered" evidence="7">
    <location>
        <begin position="606"/>
        <end position="625"/>
    </location>
</feature>
<dbReference type="InterPro" id="IPR017871">
    <property type="entry name" value="ABC_transporter-like_CS"/>
</dbReference>
<evidence type="ECO:0000313" key="12">
    <source>
        <dbReference type="Proteomes" id="UP000198217"/>
    </source>
</evidence>
<evidence type="ECO:0000256" key="6">
    <source>
        <dbReference type="ARBA" id="ARBA00023136"/>
    </source>
</evidence>
<keyword evidence="6 8" id="KW-0472">Membrane</keyword>
<dbReference type="GO" id="GO:0016887">
    <property type="term" value="F:ATP hydrolysis activity"/>
    <property type="evidence" value="ECO:0007669"/>
    <property type="project" value="InterPro"/>
</dbReference>
<dbReference type="EMBL" id="LT607750">
    <property type="protein sequence ID" value="SCG44947.1"/>
    <property type="molecule type" value="Genomic_DNA"/>
</dbReference>
<dbReference type="Gene3D" id="1.20.1560.10">
    <property type="entry name" value="ABC transporter type 1, transmembrane domain"/>
    <property type="match status" value="1"/>
</dbReference>
<gene>
    <name evidence="11" type="ORF">GA0070609_1558</name>
</gene>
<evidence type="ECO:0000259" key="9">
    <source>
        <dbReference type="PROSITE" id="PS50893"/>
    </source>
</evidence>
<keyword evidence="4 11" id="KW-0067">ATP-binding</keyword>
<feature type="transmembrane region" description="Helical" evidence="8">
    <location>
        <begin position="248"/>
        <end position="269"/>
    </location>
</feature>
<dbReference type="PANTHER" id="PTHR24221">
    <property type="entry name" value="ATP-BINDING CASSETTE SUB-FAMILY B"/>
    <property type="match status" value="1"/>
</dbReference>
<dbReference type="SUPFAM" id="SSF90123">
    <property type="entry name" value="ABC transporter transmembrane region"/>
    <property type="match status" value="1"/>
</dbReference>
<evidence type="ECO:0000256" key="2">
    <source>
        <dbReference type="ARBA" id="ARBA00022692"/>
    </source>
</evidence>
<evidence type="ECO:0000256" key="3">
    <source>
        <dbReference type="ARBA" id="ARBA00022741"/>
    </source>
</evidence>
<dbReference type="PROSITE" id="PS00211">
    <property type="entry name" value="ABC_TRANSPORTER_1"/>
    <property type="match status" value="1"/>
</dbReference>
<dbReference type="GO" id="GO:0034040">
    <property type="term" value="F:ATPase-coupled lipid transmembrane transporter activity"/>
    <property type="evidence" value="ECO:0007669"/>
    <property type="project" value="TreeGrafter"/>
</dbReference>
<dbReference type="InterPro" id="IPR039421">
    <property type="entry name" value="Type_1_exporter"/>
</dbReference>
<keyword evidence="2 8" id="KW-0812">Transmembrane</keyword>
<dbReference type="InterPro" id="IPR027417">
    <property type="entry name" value="P-loop_NTPase"/>
</dbReference>
<comment type="subcellular location">
    <subcellularLocation>
        <location evidence="1">Cell membrane</location>
        <topology evidence="1">Multi-pass membrane protein</topology>
    </subcellularLocation>
</comment>
<dbReference type="GO" id="GO:0005886">
    <property type="term" value="C:plasma membrane"/>
    <property type="evidence" value="ECO:0007669"/>
    <property type="project" value="UniProtKB-SubCell"/>
</dbReference>
<feature type="transmembrane region" description="Helical" evidence="8">
    <location>
        <begin position="54"/>
        <end position="75"/>
    </location>
</feature>
<reference evidence="11 12" key="1">
    <citation type="submission" date="2016-06" db="EMBL/GenBank/DDBJ databases">
        <authorList>
            <person name="Kjaerup R.B."/>
            <person name="Dalgaard T.S."/>
            <person name="Juul-Madsen H.R."/>
        </authorList>
    </citation>
    <scope>NUCLEOTIDE SEQUENCE [LARGE SCALE GENOMIC DNA]</scope>
    <source>
        <strain evidence="11 12">DSM 43904</strain>
    </source>
</reference>
<keyword evidence="5 8" id="KW-1133">Transmembrane helix</keyword>
<keyword evidence="3" id="KW-0547">Nucleotide-binding</keyword>
<dbReference type="PROSITE" id="PS50929">
    <property type="entry name" value="ABC_TM1F"/>
    <property type="match status" value="1"/>
</dbReference>
<evidence type="ECO:0000313" key="11">
    <source>
        <dbReference type="EMBL" id="SCG44947.1"/>
    </source>
</evidence>
<keyword evidence="12" id="KW-1185">Reference proteome</keyword>
<dbReference type="RefSeq" id="WP_088993172.1">
    <property type="nucleotide sequence ID" value="NZ_LT607750.1"/>
</dbReference>
<accession>A0A1C5HGG9</accession>
<feature type="domain" description="ABC transporter" evidence="9">
    <location>
        <begin position="341"/>
        <end position="596"/>
    </location>
</feature>
<evidence type="ECO:0000256" key="1">
    <source>
        <dbReference type="ARBA" id="ARBA00004651"/>
    </source>
</evidence>
<feature type="domain" description="ABC transmembrane type-1" evidence="10">
    <location>
        <begin position="136"/>
        <end position="307"/>
    </location>
</feature>
<sequence>MISIARTARAVAVVWRAGRANLAVYVVLAPIAGALPVLAAWLTKLVLDRVTDAAGGPILGVAIALAAVSVGLALVPHLTNYLRADLGRSAAVVALDQLYAATDRLGGLRRLEDPAFQNTLRLAEQAGRDGPSRCVDSLLGLVQNAVLLTGFLSTLVVINPVMAVLVAAGGVPALVAELRLSRRRANMLWEIGPGERREVFYASLLTSLSAAKEVRLLRLGGLFRRRMLAELSTANAARRAHERREVRVQALLAALSAALSGGGLVWAVATARSGGLTVGDVAVFIAAVAGVQSSLATMIDHLAGIHQAMLLLAHYEQIVTCPPDLPEPARPLPVPPLKRGIELRDVWFRYGPDHPWVLRGVDLFIPAGQAVALVGHNGAGKSTLVKLLCRFYDPTRGAILWDGVDLRELSVQDLRARIGAVFQDYMTYDLTAAENIWLGDVDPAGPDHVRAEDATRIADAARRAGIHQVIEDLPRGYDTMLSRVFELDGDPADAGVLLSGGQWQRMAIARSVLPAARDLLILDEPSAGLDAEAERDIQLRLRRHRADRTSVLISHRLGTLRDADLIVALSDGRIVEAGRHEDLLAADGTYAALFRMQAAGYAPTEAGPARTDAGYLPAEVGTPAD</sequence>
<name>A0A1C5HGG9_9ACTN</name>
<evidence type="ECO:0000256" key="7">
    <source>
        <dbReference type="SAM" id="MobiDB-lite"/>
    </source>
</evidence>
<dbReference type="SUPFAM" id="SSF52540">
    <property type="entry name" value="P-loop containing nucleoside triphosphate hydrolases"/>
    <property type="match status" value="1"/>
</dbReference>
<dbReference type="InterPro" id="IPR003439">
    <property type="entry name" value="ABC_transporter-like_ATP-bd"/>
</dbReference>
<dbReference type="InterPro" id="IPR003593">
    <property type="entry name" value="AAA+_ATPase"/>
</dbReference>
<evidence type="ECO:0000256" key="4">
    <source>
        <dbReference type="ARBA" id="ARBA00022840"/>
    </source>
</evidence>
<dbReference type="AlphaFoldDB" id="A0A1C5HGG9"/>
<dbReference type="PANTHER" id="PTHR24221:SF646">
    <property type="entry name" value="HAEMOLYSIN SECRETION ATP-BINDING PROTEIN"/>
    <property type="match status" value="1"/>
</dbReference>
<evidence type="ECO:0000256" key="8">
    <source>
        <dbReference type="SAM" id="Phobius"/>
    </source>
</evidence>
<dbReference type="GO" id="GO:0140359">
    <property type="term" value="F:ABC-type transporter activity"/>
    <property type="evidence" value="ECO:0007669"/>
    <property type="project" value="InterPro"/>
</dbReference>
<protein>
    <submittedName>
        <fullName evidence="11">ATP-binding cassette, subfamily B</fullName>
    </submittedName>
</protein>
<proteinExistence type="predicted"/>
<dbReference type="InterPro" id="IPR036640">
    <property type="entry name" value="ABC1_TM_sf"/>
</dbReference>
<dbReference type="Pfam" id="PF00005">
    <property type="entry name" value="ABC_tran"/>
    <property type="match status" value="1"/>
</dbReference>
<dbReference type="InterPro" id="IPR011527">
    <property type="entry name" value="ABC1_TM_dom"/>
</dbReference>
<organism evidence="11 12">
    <name type="scientific">Micromonospora echinaurantiaca</name>
    <dbReference type="NCBI Taxonomy" id="47857"/>
    <lineage>
        <taxon>Bacteria</taxon>
        <taxon>Bacillati</taxon>
        <taxon>Actinomycetota</taxon>
        <taxon>Actinomycetes</taxon>
        <taxon>Micromonosporales</taxon>
        <taxon>Micromonosporaceae</taxon>
        <taxon>Micromonospora</taxon>
    </lineage>
</organism>
<evidence type="ECO:0000259" key="10">
    <source>
        <dbReference type="PROSITE" id="PS50929"/>
    </source>
</evidence>